<evidence type="ECO:0000256" key="1">
    <source>
        <dbReference type="SAM" id="MobiDB-lite"/>
    </source>
</evidence>
<dbReference type="EMBL" id="JBFAIH010000002">
    <property type="protein sequence ID" value="MEV0361858.1"/>
    <property type="molecule type" value="Genomic_DNA"/>
</dbReference>
<feature type="compositionally biased region" description="Low complexity" evidence="1">
    <location>
        <begin position="105"/>
        <end position="117"/>
    </location>
</feature>
<reference evidence="2 3" key="1">
    <citation type="submission" date="2024-06" db="EMBL/GenBank/DDBJ databases">
        <title>The Natural Products Discovery Center: Release of the First 8490 Sequenced Strains for Exploring Actinobacteria Biosynthetic Diversity.</title>
        <authorList>
            <person name="Kalkreuter E."/>
            <person name="Kautsar S.A."/>
            <person name="Yang D."/>
            <person name="Bader C.D."/>
            <person name="Teijaro C.N."/>
            <person name="Fluegel L."/>
            <person name="Davis C.M."/>
            <person name="Simpson J.R."/>
            <person name="Lauterbach L."/>
            <person name="Steele A.D."/>
            <person name="Gui C."/>
            <person name="Meng S."/>
            <person name="Li G."/>
            <person name="Viehrig K."/>
            <person name="Ye F."/>
            <person name="Su P."/>
            <person name="Kiefer A.F."/>
            <person name="Nichols A."/>
            <person name="Cepeda A.J."/>
            <person name="Yan W."/>
            <person name="Fan B."/>
            <person name="Jiang Y."/>
            <person name="Adhikari A."/>
            <person name="Zheng C.-J."/>
            <person name="Schuster L."/>
            <person name="Cowan T.M."/>
            <person name="Smanski M.J."/>
            <person name="Chevrette M.G."/>
            <person name="De Carvalho L.P.S."/>
            <person name="Shen B."/>
        </authorList>
    </citation>
    <scope>NUCLEOTIDE SEQUENCE [LARGE SCALE GENOMIC DNA]</scope>
    <source>
        <strain evidence="2 3">NPDC050671</strain>
    </source>
</reference>
<proteinExistence type="predicted"/>
<comment type="caution">
    <text evidence="2">The sequence shown here is derived from an EMBL/GenBank/DDBJ whole genome shotgun (WGS) entry which is preliminary data.</text>
</comment>
<protein>
    <recommendedName>
        <fullName evidence="4">WXG100 family type VII secretion target</fullName>
    </recommendedName>
</protein>
<evidence type="ECO:0000313" key="2">
    <source>
        <dbReference type="EMBL" id="MEV0361858.1"/>
    </source>
</evidence>
<sequence length="558" mass="58074">MSESFHIDPDAVRALTAELRGIAERAARTARDLQDALAAAGMTETTASWGDDEMGRAFAEYYVPSADEGVGALESSAGALHQMGDLFAESLSAFENLDNAGAGSVRDAAAAPEPAVPDTGAAAPTDRILPPANFPPAHTPARTSGYDPDPGMPTGSPAAIPGGDDAVEPSTSAPRAQPATEASEPVTDTAAGPVNRRHDESLTPPGPAVPTRPATGPVRTEAPPGQAPSGAGRPAPGDRSAARSPWSGHISAAQTPTEGRRAPASPPNVSAPPQQGSTPRATPPDHPGGAPRGTPPGRRDDRKNDQRPAAVTPKPHKTSPQPVRVAPQPVTDSAVLRIIEELGARYGLRIIGFDTAGLDEPTAREIAAAVDQVLERHHTIDLRGLEIADLDDALPARLERPVVSGADQPETRAAHIVLDRAATTDPATRAASISVATGGRRPAPGCTERPLYANLIRELGRALAAEGDYAAHRLTQRTLIAEYLRIAGPEHASDPLGRIVGGYRHWRDRLSGCSPTARFDPAAALVEAFTEVELRADRASAPAVALHQLLVDTARQKP</sequence>
<dbReference type="Proteomes" id="UP001551658">
    <property type="component" value="Unassembled WGS sequence"/>
</dbReference>
<keyword evidence="3" id="KW-1185">Reference proteome</keyword>
<name>A0ABV3F2K5_9NOCA</name>
<gene>
    <name evidence="2" type="ORF">AB0H72_04065</name>
</gene>
<evidence type="ECO:0008006" key="4">
    <source>
        <dbReference type="Google" id="ProtNLM"/>
    </source>
</evidence>
<organism evidence="2 3">
    <name type="scientific">Nocardia fusca</name>
    <dbReference type="NCBI Taxonomy" id="941183"/>
    <lineage>
        <taxon>Bacteria</taxon>
        <taxon>Bacillati</taxon>
        <taxon>Actinomycetota</taxon>
        <taxon>Actinomycetes</taxon>
        <taxon>Mycobacteriales</taxon>
        <taxon>Nocardiaceae</taxon>
        <taxon>Nocardia</taxon>
    </lineage>
</organism>
<feature type="compositionally biased region" description="Basic and acidic residues" evidence="1">
    <location>
        <begin position="297"/>
        <end position="306"/>
    </location>
</feature>
<dbReference type="RefSeq" id="WP_357973395.1">
    <property type="nucleotide sequence ID" value="NZ_JBFAIH010000002.1"/>
</dbReference>
<evidence type="ECO:0000313" key="3">
    <source>
        <dbReference type="Proteomes" id="UP001551658"/>
    </source>
</evidence>
<accession>A0ABV3F2K5</accession>
<feature type="region of interest" description="Disordered" evidence="1">
    <location>
        <begin position="105"/>
        <end position="328"/>
    </location>
</feature>